<gene>
    <name evidence="2" type="ORF">Scep_018856</name>
</gene>
<dbReference type="Proteomes" id="UP001419268">
    <property type="component" value="Unassembled WGS sequence"/>
</dbReference>
<evidence type="ECO:0000256" key="1">
    <source>
        <dbReference type="SAM" id="MobiDB-lite"/>
    </source>
</evidence>
<comment type="caution">
    <text evidence="2">The sequence shown here is derived from an EMBL/GenBank/DDBJ whole genome shotgun (WGS) entry which is preliminary data.</text>
</comment>
<evidence type="ECO:0000313" key="2">
    <source>
        <dbReference type="EMBL" id="KAK9111337.1"/>
    </source>
</evidence>
<dbReference type="EMBL" id="JBBNAG010000008">
    <property type="protein sequence ID" value="KAK9111337.1"/>
    <property type="molecule type" value="Genomic_DNA"/>
</dbReference>
<name>A0AAP0NKN7_9MAGN</name>
<feature type="compositionally biased region" description="Basic and acidic residues" evidence="1">
    <location>
        <begin position="14"/>
        <end position="32"/>
    </location>
</feature>
<protein>
    <submittedName>
        <fullName evidence="2">Uncharacterized protein</fullName>
    </submittedName>
</protein>
<organism evidence="2 3">
    <name type="scientific">Stephania cephalantha</name>
    <dbReference type="NCBI Taxonomy" id="152367"/>
    <lineage>
        <taxon>Eukaryota</taxon>
        <taxon>Viridiplantae</taxon>
        <taxon>Streptophyta</taxon>
        <taxon>Embryophyta</taxon>
        <taxon>Tracheophyta</taxon>
        <taxon>Spermatophyta</taxon>
        <taxon>Magnoliopsida</taxon>
        <taxon>Ranunculales</taxon>
        <taxon>Menispermaceae</taxon>
        <taxon>Menispermoideae</taxon>
        <taxon>Cissampelideae</taxon>
        <taxon>Stephania</taxon>
    </lineage>
</organism>
<evidence type="ECO:0000313" key="3">
    <source>
        <dbReference type="Proteomes" id="UP001419268"/>
    </source>
</evidence>
<accession>A0AAP0NKN7</accession>
<sequence>MQQTNGNSGWKSSDNAEGRSWESSKWVDEGVKSDASNLSKRRSDFDGEKVVNKSVNVPWGDWKWKHEIIDLEIGIK</sequence>
<proteinExistence type="predicted"/>
<feature type="region of interest" description="Disordered" evidence="1">
    <location>
        <begin position="1"/>
        <end position="46"/>
    </location>
</feature>
<feature type="compositionally biased region" description="Polar residues" evidence="1">
    <location>
        <begin position="1"/>
        <end position="13"/>
    </location>
</feature>
<keyword evidence="3" id="KW-1185">Reference proteome</keyword>
<reference evidence="2 3" key="1">
    <citation type="submission" date="2024-01" db="EMBL/GenBank/DDBJ databases">
        <title>Genome assemblies of Stephania.</title>
        <authorList>
            <person name="Yang L."/>
        </authorList>
    </citation>
    <scope>NUCLEOTIDE SEQUENCE [LARGE SCALE GENOMIC DNA]</scope>
    <source>
        <strain evidence="2">JXDWG</strain>
        <tissue evidence="2">Leaf</tissue>
    </source>
</reference>
<dbReference type="AlphaFoldDB" id="A0AAP0NKN7"/>